<gene>
    <name evidence="2" type="ORF">F8153_01265</name>
</gene>
<dbReference type="PANTHER" id="PTHR11851:SF186">
    <property type="entry name" value="INACTIVE METALLOPROTEASE YMFF-RELATED"/>
    <property type="match status" value="1"/>
</dbReference>
<dbReference type="InterPro" id="IPR007863">
    <property type="entry name" value="Peptidase_M16_C"/>
</dbReference>
<comment type="caution">
    <text evidence="2">The sequence shown here is derived from an EMBL/GenBank/DDBJ whole genome shotgun (WGS) entry which is preliminary data.</text>
</comment>
<name>A0A833HRK4_9FIRM</name>
<dbReference type="Gene3D" id="3.30.830.10">
    <property type="entry name" value="Metalloenzyme, LuxS/M16 peptidase-like"/>
    <property type="match status" value="2"/>
</dbReference>
<dbReference type="InterPro" id="IPR050361">
    <property type="entry name" value="MPP/UQCRC_Complex"/>
</dbReference>
<dbReference type="PANTHER" id="PTHR11851">
    <property type="entry name" value="METALLOPROTEASE"/>
    <property type="match status" value="1"/>
</dbReference>
<accession>A0A833HRK4</accession>
<sequence>MMELISEKILKGTHLHTITVDKFKTNSLNIYFQQPLVPQEVTYNALLPMIMQRGCQEYKDARLIAKELEYLYGANLIGDISKKGEKHIILFTLTTIALDYLEEPKLMDSALNLMKEVLFRPLIDEGGFDKDYFNQEVSNLESKIKGRVNNKNQYALDRCIEEMCRDENYRLYEYGRLEDLKAINPMKLYNHYEKIINNSPIDIVMVGSMKHQEAKDYIIKKLHLKDRNIEGVSFPEMIAAKEDLNEVSEDMDISQGKLILGYRTQISYQAPLYPALLLYSSILGGGAHSKLFLKVREERSLCYYIYSKVDKFKSIMLISCGIDVAKAEETKAVIADELNEMRLGNITQEEIDNGKEAIITAIQALGDNSNSLAEYTYSQIVGDFYLSPEELANKIRAVSLNDILEVASSIKLDTTYLLGTSKN</sequence>
<dbReference type="OrthoDB" id="9762085at2"/>
<dbReference type="InterPro" id="IPR011249">
    <property type="entry name" value="Metalloenz_LuxS/M16"/>
</dbReference>
<dbReference type="SUPFAM" id="SSF63411">
    <property type="entry name" value="LuxS/MPP-like metallohydrolase"/>
    <property type="match status" value="2"/>
</dbReference>
<organism evidence="2 3">
    <name type="scientific">Alkaliphilus serpentinus</name>
    <dbReference type="NCBI Taxonomy" id="1482731"/>
    <lineage>
        <taxon>Bacteria</taxon>
        <taxon>Bacillati</taxon>
        <taxon>Bacillota</taxon>
        <taxon>Clostridia</taxon>
        <taxon>Peptostreptococcales</taxon>
        <taxon>Natronincolaceae</taxon>
        <taxon>Alkaliphilus</taxon>
    </lineage>
</organism>
<proteinExistence type="predicted"/>
<evidence type="ECO:0000313" key="3">
    <source>
        <dbReference type="Proteomes" id="UP000465601"/>
    </source>
</evidence>
<dbReference type="GO" id="GO:0046872">
    <property type="term" value="F:metal ion binding"/>
    <property type="evidence" value="ECO:0007669"/>
    <property type="project" value="InterPro"/>
</dbReference>
<keyword evidence="3" id="KW-1185">Reference proteome</keyword>
<dbReference type="Proteomes" id="UP000465601">
    <property type="component" value="Unassembled WGS sequence"/>
</dbReference>
<evidence type="ECO:0000259" key="1">
    <source>
        <dbReference type="Pfam" id="PF05193"/>
    </source>
</evidence>
<evidence type="ECO:0000313" key="2">
    <source>
        <dbReference type="EMBL" id="KAB3533206.1"/>
    </source>
</evidence>
<dbReference type="NCBIfam" id="NF047422">
    <property type="entry name" value="YfmF_fam"/>
    <property type="match status" value="1"/>
</dbReference>
<dbReference type="AlphaFoldDB" id="A0A833HRK4"/>
<reference evidence="2 3" key="1">
    <citation type="submission" date="2019-10" db="EMBL/GenBank/DDBJ databases">
        <title>Alkaliphilus serpentinus sp. nov. and Alkaliphilus pronyensis sp. nov., two novel anaerobic alkaliphilic species isolated from the serpentinized-hosted hydrothermal field of the Prony Bay (New Caledonia).</title>
        <authorList>
            <person name="Postec A."/>
        </authorList>
    </citation>
    <scope>NUCLEOTIDE SEQUENCE [LARGE SCALE GENOMIC DNA]</scope>
    <source>
        <strain evidence="2 3">LacT</strain>
    </source>
</reference>
<feature type="domain" description="Peptidase M16 C-terminal" evidence="1">
    <location>
        <begin position="183"/>
        <end position="357"/>
    </location>
</feature>
<dbReference type="Pfam" id="PF05193">
    <property type="entry name" value="Peptidase_M16_C"/>
    <property type="match status" value="1"/>
</dbReference>
<dbReference type="EMBL" id="WBZB01000004">
    <property type="protein sequence ID" value="KAB3533206.1"/>
    <property type="molecule type" value="Genomic_DNA"/>
</dbReference>
<protein>
    <submittedName>
        <fullName evidence="2">Insulinase family protein</fullName>
    </submittedName>
</protein>